<reference evidence="1" key="1">
    <citation type="submission" date="2019-09" db="EMBL/GenBank/DDBJ databases">
        <title>Draft genome sequences of 48 bacterial type strains from the CCUG.</title>
        <authorList>
            <person name="Tunovic T."/>
            <person name="Pineiro-Iglesias B."/>
            <person name="Unosson C."/>
            <person name="Inganas E."/>
            <person name="Ohlen M."/>
            <person name="Cardew S."/>
            <person name="Jensie-Markopoulos S."/>
            <person name="Salva-Serra F."/>
            <person name="Jaen-Luchoro D."/>
            <person name="Karlsson R."/>
            <person name="Svensson-Stadler L."/>
            <person name="Chun J."/>
            <person name="Moore E."/>
        </authorList>
    </citation>
    <scope>NUCLEOTIDE SEQUENCE</scope>
    <source>
        <strain evidence="1">CCUG 15333</strain>
    </source>
</reference>
<evidence type="ECO:0000313" key="1">
    <source>
        <dbReference type="EMBL" id="KAB0586170.1"/>
    </source>
</evidence>
<organism evidence="1">
    <name type="scientific">Comamonas kerstersii</name>
    <dbReference type="NCBI Taxonomy" id="225992"/>
    <lineage>
        <taxon>Bacteria</taxon>
        <taxon>Pseudomonadati</taxon>
        <taxon>Pseudomonadota</taxon>
        <taxon>Betaproteobacteria</taxon>
        <taxon>Burkholderiales</taxon>
        <taxon>Comamonadaceae</taxon>
        <taxon>Comamonas</taxon>
    </lineage>
</organism>
<protein>
    <submittedName>
        <fullName evidence="1">Uncharacterized protein</fullName>
    </submittedName>
</protein>
<dbReference type="AlphaFoldDB" id="A0A6A1R1J8"/>
<accession>A0A6A1R1J8</accession>
<sequence>MARTDIICMDTGEKLQHVTSVDVEAGIVWRAYQPIRISLRDLGEIDVYPTRFRSVYPIYAGDFWPHLVHCYGRQD</sequence>
<proteinExistence type="predicted"/>
<gene>
    <name evidence="1" type="ORF">F7P80_11080</name>
</gene>
<dbReference type="EMBL" id="VZOT01000007">
    <property type="protein sequence ID" value="KAB0586170.1"/>
    <property type="molecule type" value="Genomic_DNA"/>
</dbReference>
<comment type="caution">
    <text evidence="1">The sequence shown here is derived from an EMBL/GenBank/DDBJ whole genome shotgun (WGS) entry which is preliminary data.</text>
</comment>
<dbReference type="RefSeq" id="WP_151044765.1">
    <property type="nucleotide sequence ID" value="NZ_VZOT01000007.1"/>
</dbReference>
<name>A0A6A1R1J8_9BURK</name>